<dbReference type="PANTHER" id="PTHR28259">
    <property type="entry name" value="FLUORIDE EXPORT PROTEIN 1-RELATED"/>
    <property type="match status" value="1"/>
</dbReference>
<dbReference type="InterPro" id="IPR003691">
    <property type="entry name" value="FluC"/>
</dbReference>
<sequence>MFVCRASIDVFFYWIHLEFGLPANITKSKYIRCMNFVWVFIGGGIGSMLRYAISLGYVNTFSQKWAALAATLTSNIMACILLAVVWNLQQGAGLSKAGMLLLATGICGGFSTFSTFSLETFYYWKNGDWMYAVANVVISIVLGLAAIALITRAYPTSEG</sequence>
<keyword evidence="11" id="KW-0915">Sodium</keyword>
<dbReference type="HAMAP" id="MF_00454">
    <property type="entry name" value="FluC"/>
    <property type="match status" value="1"/>
</dbReference>
<dbReference type="EMBL" id="WBVQ01000002">
    <property type="protein sequence ID" value="KAB2815868.1"/>
    <property type="molecule type" value="Genomic_DNA"/>
</dbReference>
<comment type="subcellular location">
    <subcellularLocation>
        <location evidence="1 11">Cell membrane</location>
        <topology evidence="1 11">Multi-pass membrane protein</topology>
    </subcellularLocation>
</comment>
<reference evidence="12 13" key="1">
    <citation type="submission" date="2019-10" db="EMBL/GenBank/DDBJ databases">
        <title>Genome sequence of Phaeocystidibacter marisrubri JCM30614 (type strain).</title>
        <authorList>
            <person name="Bowman J.P."/>
        </authorList>
    </citation>
    <scope>NUCLEOTIDE SEQUENCE [LARGE SCALE GENOMIC DNA]</scope>
    <source>
        <strain evidence="12 13">JCM 30614</strain>
    </source>
</reference>
<feature type="transmembrane region" description="Helical" evidence="11">
    <location>
        <begin position="129"/>
        <end position="150"/>
    </location>
</feature>
<evidence type="ECO:0000256" key="4">
    <source>
        <dbReference type="ARBA" id="ARBA00022692"/>
    </source>
</evidence>
<feature type="transmembrane region" description="Helical" evidence="11">
    <location>
        <begin position="65"/>
        <end position="88"/>
    </location>
</feature>
<evidence type="ECO:0000256" key="5">
    <source>
        <dbReference type="ARBA" id="ARBA00022989"/>
    </source>
</evidence>
<keyword evidence="11" id="KW-0479">Metal-binding</keyword>
<evidence type="ECO:0000256" key="3">
    <source>
        <dbReference type="ARBA" id="ARBA00022519"/>
    </source>
</evidence>
<feature type="transmembrane region" description="Helical" evidence="11">
    <location>
        <begin position="36"/>
        <end position="53"/>
    </location>
</feature>
<dbReference type="OrthoDB" id="9815830at2"/>
<dbReference type="GO" id="GO:0062054">
    <property type="term" value="F:fluoride channel activity"/>
    <property type="evidence" value="ECO:0007669"/>
    <property type="project" value="UniProtKB-UniRule"/>
</dbReference>
<feature type="transmembrane region" description="Helical" evidence="11">
    <location>
        <begin position="100"/>
        <end position="123"/>
    </location>
</feature>
<feature type="binding site" evidence="11">
    <location>
        <position position="108"/>
    </location>
    <ligand>
        <name>Na(+)</name>
        <dbReference type="ChEBI" id="CHEBI:29101"/>
        <note>structural</note>
    </ligand>
</feature>
<name>A0A6L3ZE46_9FLAO</name>
<keyword evidence="4 11" id="KW-0812">Transmembrane</keyword>
<keyword evidence="3" id="KW-0997">Cell inner membrane</keyword>
<evidence type="ECO:0000313" key="13">
    <source>
        <dbReference type="Proteomes" id="UP000484164"/>
    </source>
</evidence>
<organism evidence="12 13">
    <name type="scientific">Phaeocystidibacter marisrubri</name>
    <dbReference type="NCBI Taxonomy" id="1577780"/>
    <lineage>
        <taxon>Bacteria</taxon>
        <taxon>Pseudomonadati</taxon>
        <taxon>Bacteroidota</taxon>
        <taxon>Flavobacteriia</taxon>
        <taxon>Flavobacteriales</taxon>
        <taxon>Phaeocystidibacteraceae</taxon>
        <taxon>Phaeocystidibacter</taxon>
    </lineage>
</organism>
<comment type="similarity">
    <text evidence="9 11">Belongs to the fluoride channel Fluc/FEX (TC 1.A.43) family.</text>
</comment>
<gene>
    <name evidence="11" type="primary">fluC</name>
    <name evidence="11" type="synonym">crcB</name>
    <name evidence="12" type="ORF">F8C82_09220</name>
</gene>
<comment type="activity regulation">
    <text evidence="11">Na(+) is not transported, but it plays an essential structural role and its presence is essential for fluoride channel function.</text>
</comment>
<feature type="binding site" evidence="11">
    <location>
        <position position="111"/>
    </location>
    <ligand>
        <name>Na(+)</name>
        <dbReference type="ChEBI" id="CHEBI:29101"/>
        <note>structural</note>
    </ligand>
</feature>
<dbReference type="GO" id="GO:0140114">
    <property type="term" value="P:cellular detoxification of fluoride"/>
    <property type="evidence" value="ECO:0007669"/>
    <property type="project" value="UniProtKB-UniRule"/>
</dbReference>
<proteinExistence type="inferred from homology"/>
<accession>A0A6L3ZE46</accession>
<evidence type="ECO:0000256" key="6">
    <source>
        <dbReference type="ARBA" id="ARBA00023065"/>
    </source>
</evidence>
<dbReference type="PANTHER" id="PTHR28259:SF1">
    <property type="entry name" value="FLUORIDE EXPORT PROTEIN 1-RELATED"/>
    <property type="match status" value="1"/>
</dbReference>
<evidence type="ECO:0000256" key="9">
    <source>
        <dbReference type="ARBA" id="ARBA00035120"/>
    </source>
</evidence>
<keyword evidence="8 11" id="KW-0407">Ion channel</keyword>
<keyword evidence="13" id="KW-1185">Reference proteome</keyword>
<comment type="catalytic activity">
    <reaction evidence="10">
        <text>fluoride(in) = fluoride(out)</text>
        <dbReference type="Rhea" id="RHEA:76159"/>
        <dbReference type="ChEBI" id="CHEBI:17051"/>
    </reaction>
    <physiologicalReaction direction="left-to-right" evidence="10">
        <dbReference type="Rhea" id="RHEA:76160"/>
    </physiologicalReaction>
</comment>
<evidence type="ECO:0000256" key="11">
    <source>
        <dbReference type="HAMAP-Rule" id="MF_00454"/>
    </source>
</evidence>
<keyword evidence="2 11" id="KW-1003">Cell membrane</keyword>
<keyword evidence="7 11" id="KW-0472">Membrane</keyword>
<evidence type="ECO:0000256" key="8">
    <source>
        <dbReference type="ARBA" id="ARBA00023303"/>
    </source>
</evidence>
<evidence type="ECO:0000256" key="2">
    <source>
        <dbReference type="ARBA" id="ARBA00022475"/>
    </source>
</evidence>
<evidence type="ECO:0000256" key="7">
    <source>
        <dbReference type="ARBA" id="ARBA00023136"/>
    </source>
</evidence>
<protein>
    <recommendedName>
        <fullName evidence="11">Fluoride-specific ion channel FluC</fullName>
    </recommendedName>
</protein>
<evidence type="ECO:0000256" key="1">
    <source>
        <dbReference type="ARBA" id="ARBA00004651"/>
    </source>
</evidence>
<dbReference type="Pfam" id="PF02537">
    <property type="entry name" value="CRCB"/>
    <property type="match status" value="1"/>
</dbReference>
<dbReference type="AlphaFoldDB" id="A0A6L3ZE46"/>
<keyword evidence="6 11" id="KW-0406">Ion transport</keyword>
<keyword evidence="11" id="KW-0813">Transport</keyword>
<comment type="caution">
    <text evidence="12">The sequence shown here is derived from an EMBL/GenBank/DDBJ whole genome shotgun (WGS) entry which is preliminary data.</text>
</comment>
<keyword evidence="5 11" id="KW-1133">Transmembrane helix</keyword>
<dbReference type="GO" id="GO:0046872">
    <property type="term" value="F:metal ion binding"/>
    <property type="evidence" value="ECO:0007669"/>
    <property type="project" value="UniProtKB-KW"/>
</dbReference>
<dbReference type="Proteomes" id="UP000484164">
    <property type="component" value="Unassembled WGS sequence"/>
</dbReference>
<dbReference type="GO" id="GO:0005886">
    <property type="term" value="C:plasma membrane"/>
    <property type="evidence" value="ECO:0007669"/>
    <property type="project" value="UniProtKB-SubCell"/>
</dbReference>
<comment type="function">
    <text evidence="11">Fluoride-specific ion channel. Important for reducing fluoride concentration in the cell, thus reducing its toxicity.</text>
</comment>
<evidence type="ECO:0000313" key="12">
    <source>
        <dbReference type="EMBL" id="KAB2815868.1"/>
    </source>
</evidence>
<evidence type="ECO:0000256" key="10">
    <source>
        <dbReference type="ARBA" id="ARBA00035585"/>
    </source>
</evidence>